<sequence length="211" mass="23376">MDLIPALANNCLERLAGYMPATCRREQSPFFAVLQLAFVMSRRDRGSKGKHEVNKTRSSSIKGPKQDDTYITIRPYNTRMAFRIRTQFMLCFPDGSPRSLIATSLVDGQSDAADPQHSSQASLQSDSSRGKSNWGNTPEALAPNWGSTHENESECGELSCSMHENKSPRHTQDPGTEGDLGSKPPSKEAEDLVRHGLINVSGVWQFVRPRL</sequence>
<name>A0AAI9TWK1_9PEZI</name>
<protein>
    <submittedName>
        <fullName evidence="2">Uncharacterized protein</fullName>
    </submittedName>
</protein>
<organism evidence="2 3">
    <name type="scientific">Colletotrichum cuscutae</name>
    <dbReference type="NCBI Taxonomy" id="1209917"/>
    <lineage>
        <taxon>Eukaryota</taxon>
        <taxon>Fungi</taxon>
        <taxon>Dikarya</taxon>
        <taxon>Ascomycota</taxon>
        <taxon>Pezizomycotina</taxon>
        <taxon>Sordariomycetes</taxon>
        <taxon>Hypocreomycetidae</taxon>
        <taxon>Glomerellales</taxon>
        <taxon>Glomerellaceae</taxon>
        <taxon>Colletotrichum</taxon>
        <taxon>Colletotrichum acutatum species complex</taxon>
    </lineage>
</organism>
<accession>A0AAI9TWK1</accession>
<evidence type="ECO:0000313" key="2">
    <source>
        <dbReference type="EMBL" id="KAK1445322.1"/>
    </source>
</evidence>
<evidence type="ECO:0000313" key="3">
    <source>
        <dbReference type="Proteomes" id="UP001239213"/>
    </source>
</evidence>
<reference evidence="2" key="1">
    <citation type="submission" date="2016-11" db="EMBL/GenBank/DDBJ databases">
        <title>The genome sequence of Colletotrichum cuscutae.</title>
        <authorList>
            <person name="Baroncelli R."/>
        </authorList>
    </citation>
    <scope>NUCLEOTIDE SEQUENCE</scope>
    <source>
        <strain evidence="2">IMI 304802</strain>
    </source>
</reference>
<evidence type="ECO:0000256" key="1">
    <source>
        <dbReference type="SAM" id="MobiDB-lite"/>
    </source>
</evidence>
<comment type="caution">
    <text evidence="2">The sequence shown here is derived from an EMBL/GenBank/DDBJ whole genome shotgun (WGS) entry which is preliminary data.</text>
</comment>
<dbReference type="Proteomes" id="UP001239213">
    <property type="component" value="Unassembled WGS sequence"/>
</dbReference>
<feature type="region of interest" description="Disordered" evidence="1">
    <location>
        <begin position="107"/>
        <end position="191"/>
    </location>
</feature>
<dbReference type="AlphaFoldDB" id="A0AAI9TWK1"/>
<proteinExistence type="predicted"/>
<feature type="region of interest" description="Disordered" evidence="1">
    <location>
        <begin position="45"/>
        <end position="67"/>
    </location>
</feature>
<gene>
    <name evidence="2" type="ORF">CCUS01_12648</name>
</gene>
<dbReference type="EMBL" id="MPDP01000324">
    <property type="protein sequence ID" value="KAK1445322.1"/>
    <property type="molecule type" value="Genomic_DNA"/>
</dbReference>
<feature type="compositionally biased region" description="Basic and acidic residues" evidence="1">
    <location>
        <begin position="163"/>
        <end position="172"/>
    </location>
</feature>
<feature type="compositionally biased region" description="Basic and acidic residues" evidence="1">
    <location>
        <begin position="45"/>
        <end position="55"/>
    </location>
</feature>
<feature type="compositionally biased region" description="Low complexity" evidence="1">
    <location>
        <begin position="116"/>
        <end position="127"/>
    </location>
</feature>
<keyword evidence="3" id="KW-1185">Reference proteome</keyword>